<evidence type="ECO:0000313" key="2">
    <source>
        <dbReference type="EMBL" id="CRF42859.1"/>
    </source>
</evidence>
<evidence type="ECO:0000313" key="1">
    <source>
        <dbReference type="EMBL" id="CRF41696.1"/>
    </source>
</evidence>
<dbReference type="OrthoDB" id="5520849at2"/>
<organism evidence="1 4">
    <name type="scientific">Helicobacter ailurogastricus</name>
    <dbReference type="NCBI Taxonomy" id="1578720"/>
    <lineage>
        <taxon>Bacteria</taxon>
        <taxon>Pseudomonadati</taxon>
        <taxon>Campylobacterota</taxon>
        <taxon>Epsilonproteobacteria</taxon>
        <taxon>Campylobacterales</taxon>
        <taxon>Helicobacteraceae</taxon>
        <taxon>Helicobacter</taxon>
    </lineage>
</organism>
<reference evidence="4" key="2">
    <citation type="submission" date="2014-12" db="EMBL/GenBank/DDBJ databases">
        <authorList>
            <person name="Smet A."/>
        </authorList>
    </citation>
    <scope>NUCLEOTIDE SEQUENCE [LARGE SCALE GENOMIC DNA]</scope>
</reference>
<protein>
    <submittedName>
        <fullName evidence="1">Protein tRNA-associated locus protein</fullName>
    </submittedName>
</protein>
<dbReference type="STRING" id="1578720.HAL011_15040"/>
<dbReference type="Proteomes" id="UP000045175">
    <property type="component" value="Unassembled WGS sequence"/>
</dbReference>
<accession>A0A0K2X6K8</accession>
<dbReference type="EMBL" id="CDMN01000037">
    <property type="protein sequence ID" value="CRF44427.1"/>
    <property type="molecule type" value="Genomic_DNA"/>
</dbReference>
<evidence type="ECO:0000313" key="4">
    <source>
        <dbReference type="Proteomes" id="UP000038622"/>
    </source>
</evidence>
<evidence type="ECO:0000313" key="6">
    <source>
        <dbReference type="Proteomes" id="UP000045175"/>
    </source>
</evidence>
<sequence>MCVCVGVLVSGCASSIPNGGLYTGVQVPVSGNGEAGSKTGTASCTSIIGLIAIGDCSVATAARAGGISNIKSVDRKVVNYLGLYGKYTTIVRGD</sequence>
<dbReference type="RefSeq" id="WP_053941463.1">
    <property type="nucleotide sequence ID" value="NZ_BSWO01000062.1"/>
</dbReference>
<evidence type="ECO:0000313" key="3">
    <source>
        <dbReference type="EMBL" id="CRF44427.1"/>
    </source>
</evidence>
<evidence type="ECO:0000313" key="5">
    <source>
        <dbReference type="Proteomes" id="UP000041394"/>
    </source>
</evidence>
<dbReference type="EMBL" id="CDML01000048">
    <property type="protein sequence ID" value="CRF41696.1"/>
    <property type="molecule type" value="Genomic_DNA"/>
</dbReference>
<name>A0A0K2X6K8_9HELI</name>
<dbReference type="Pfam" id="PF13146">
    <property type="entry name" value="TRL"/>
    <property type="match status" value="1"/>
</dbReference>
<dbReference type="InterPro" id="IPR025113">
    <property type="entry name" value="TRL-like"/>
</dbReference>
<gene>
    <name evidence="1" type="ORF">HAL011_15040</name>
    <name evidence="2" type="ORF">HAL013_10690</name>
    <name evidence="3" type="ORF">HAL09_10090</name>
</gene>
<dbReference type="AlphaFoldDB" id="A0A0K2X6K8"/>
<dbReference type="Proteomes" id="UP000041394">
    <property type="component" value="Unassembled WGS sequence"/>
</dbReference>
<keyword evidence="4" id="KW-1185">Reference proteome</keyword>
<reference evidence="5 6" key="3">
    <citation type="submission" date="2014-12" db="EMBL/GenBank/DDBJ databases">
        <authorList>
            <person name="Jaenicke S."/>
        </authorList>
    </citation>
    <scope>NUCLEOTIDE SEQUENCE [LARGE SCALE GENOMIC DNA]</scope>
</reference>
<dbReference type="Proteomes" id="UP000038622">
    <property type="component" value="Unassembled WGS sequence"/>
</dbReference>
<dbReference type="EMBL" id="CDMH01000047">
    <property type="protein sequence ID" value="CRF42859.1"/>
    <property type="molecule type" value="Genomic_DNA"/>
</dbReference>
<reference evidence="1" key="1">
    <citation type="submission" date="2014-12" db="EMBL/GenBank/DDBJ databases">
        <title>Whole genome sequences of four Staphylococcus schleiferi canine isolates.</title>
        <authorList>
            <person name="Misic A.M."/>
            <person name="Cain C."/>
            <person name="Morris D.O."/>
            <person name="Rankin S."/>
            <person name="Beiting D."/>
        </authorList>
    </citation>
    <scope>NUCLEOTIDE SEQUENCE</scope>
    <source>
        <strain evidence="1">ASB11</strain>
        <strain evidence="2">ASB13</strain>
        <strain evidence="3">ASB9</strain>
    </source>
</reference>
<proteinExistence type="predicted"/>